<dbReference type="EMBL" id="JAYFSO010000005">
    <property type="protein sequence ID" value="MEA5123305.1"/>
    <property type="molecule type" value="Genomic_DNA"/>
</dbReference>
<proteinExistence type="predicted"/>
<dbReference type="RefSeq" id="WP_064508852.1">
    <property type="nucleotide sequence ID" value="NZ_JAYFSN010000017.1"/>
</dbReference>
<evidence type="ECO:0000313" key="1">
    <source>
        <dbReference type="EMBL" id="MEA5123305.1"/>
    </source>
</evidence>
<evidence type="ECO:0000313" key="2">
    <source>
        <dbReference type="EMBL" id="OAG67702.1"/>
    </source>
</evidence>
<dbReference type="Proteomes" id="UP000077659">
    <property type="component" value="Unassembled WGS sequence"/>
</dbReference>
<reference evidence="2 3" key="1">
    <citation type="submission" date="2016-05" db="EMBL/GenBank/DDBJ databases">
        <title>Pathogenic, phenotypic and molecular characterisation of Xanthomonas nasturtii sp. nov. and Xanthomonas floridensis sp. nov., new species of Xanthomonas associated with watercress production in Florida.</title>
        <authorList>
            <person name="Vicente J.G."/>
            <person name="Rothwell S."/>
            <person name="Holub E.B."/>
            <person name="Studholme D.J."/>
        </authorList>
    </citation>
    <scope>NUCLEOTIDE SEQUENCE [LARGE SCALE GENOMIC DNA]</scope>
    <source>
        <strain evidence="2 3">WHRI 8848</strain>
    </source>
</reference>
<dbReference type="Proteomes" id="UP001303614">
    <property type="component" value="Unassembled WGS sequence"/>
</dbReference>
<reference evidence="1 4" key="2">
    <citation type="submission" date="2023-12" db="EMBL/GenBank/DDBJ databases">
        <title>Genome sequencing of Xanthomonas floridensis.</title>
        <authorList>
            <person name="Greer S."/>
            <person name="Harrison J."/>
            <person name="Grant M."/>
            <person name="Vicente J."/>
            <person name="Studholme D."/>
        </authorList>
    </citation>
    <scope>NUCLEOTIDE SEQUENCE [LARGE SCALE GENOMIC DNA]</scope>
    <source>
        <strain evidence="1 4">WHRI 8848</strain>
    </source>
</reference>
<organism evidence="2 3">
    <name type="scientific">Xanthomonas floridensis</name>
    <dbReference type="NCBI Taxonomy" id="1843580"/>
    <lineage>
        <taxon>Bacteria</taxon>
        <taxon>Pseudomonadati</taxon>
        <taxon>Pseudomonadota</taxon>
        <taxon>Gammaproteobacteria</taxon>
        <taxon>Lysobacterales</taxon>
        <taxon>Lysobacteraceae</taxon>
        <taxon>Xanthomonas</taxon>
    </lineage>
</organism>
<keyword evidence="4" id="KW-1185">Reference proteome</keyword>
<sequence length="176" mass="18637">MKISNNHKTALALPDGTEIIPGSPATVPNWQAIKKNAVVQAWLAANILSESEDDTAPFLLGTFNLPESILLIEGGDSVTRDDVVQHAFKASALSLEDWNSLGEVDREARISASLDALKAEAAAAAQAVIDAQTAADQRKVDLIAKLEAGGIKHDKRWGVDKLQAALDDAEKSNTGS</sequence>
<evidence type="ECO:0000313" key="4">
    <source>
        <dbReference type="Proteomes" id="UP001303614"/>
    </source>
</evidence>
<protein>
    <submittedName>
        <fullName evidence="2">Uncharacterized protein</fullName>
    </submittedName>
</protein>
<dbReference type="AlphaFoldDB" id="A0A1A9MC42"/>
<dbReference type="STRING" id="1843580.A7D17_16065"/>
<name>A0A1A9MC42_9XANT</name>
<comment type="caution">
    <text evidence="2">The sequence shown here is derived from an EMBL/GenBank/DDBJ whole genome shotgun (WGS) entry which is preliminary data.</text>
</comment>
<evidence type="ECO:0000313" key="3">
    <source>
        <dbReference type="Proteomes" id="UP000077659"/>
    </source>
</evidence>
<dbReference type="OrthoDB" id="6007561at2"/>
<accession>A0A1A9MC42</accession>
<gene>
    <name evidence="2" type="ORF">A7D17_16065</name>
    <name evidence="1" type="ORF">VB146_05355</name>
</gene>
<dbReference type="EMBL" id="LXNG01000014">
    <property type="protein sequence ID" value="OAG67702.1"/>
    <property type="molecule type" value="Genomic_DNA"/>
</dbReference>